<dbReference type="Gene3D" id="3.10.20.740">
    <property type="match status" value="1"/>
</dbReference>
<dbReference type="InterPro" id="IPR036010">
    <property type="entry name" value="2Fe-2S_ferredoxin-like_sf"/>
</dbReference>
<dbReference type="PANTHER" id="PTHR24960:SF84">
    <property type="entry name" value="HYDROGENASE SUBUNIT"/>
    <property type="match status" value="1"/>
</dbReference>
<organism evidence="8 9">
    <name type="scientific">Helicobacter bizzozeronii (strain CIII-1)</name>
    <dbReference type="NCBI Taxonomy" id="1002804"/>
    <lineage>
        <taxon>Bacteria</taxon>
        <taxon>Pseudomonadati</taxon>
        <taxon>Campylobacterota</taxon>
        <taxon>Epsilonproteobacteria</taxon>
        <taxon>Campylobacterales</taxon>
        <taxon>Helicobacteraceae</taxon>
        <taxon>Helicobacter</taxon>
    </lineage>
</organism>
<dbReference type="EC" id="1.6.5.3" evidence="8"/>
<dbReference type="STRING" id="1002804.HBZC1_18850"/>
<dbReference type="InterPro" id="IPR050157">
    <property type="entry name" value="PSI_iron-sulfur_center"/>
</dbReference>
<dbReference type="PROSITE" id="PS51085">
    <property type="entry name" value="2FE2S_FER_2"/>
    <property type="match status" value="1"/>
</dbReference>
<feature type="domain" description="4Fe-4S ferredoxin-type" evidence="6">
    <location>
        <begin position="194"/>
        <end position="223"/>
    </location>
</feature>
<dbReference type="KEGG" id="hbi:HBZC1_18850"/>
<name>F8KPX7_HELBC</name>
<sequence>MPSVNIDGQTIEFKEGQTILEAARSAGVYIPAICYLSGCSPTVACKMCMVEVDGKRVYGCNTKAKPNSKICTNTPAIKAERKMIMQTYDVNHPLECGVCDKSGECELQDMTMRMQVETQPFSVRDNLKPFAFWAQASYDPNLCIMCERCVTTCSDNIGDANLKAVKADLHAPDKFKASMPKDPFSVWSRKQKGMIGFVGNTPCFDCGECIAVCPVGAIVYKDFSYSANAWELKHIDSTCMHCAAGCLIDYEVRHFDTLGEDQKIFRVGNDFYHNPICGAGRFAFDCSSSKEGSPDLLEAVQRFKEARAVLIGGDLLNEEAYLIEYMRAKLGFKLYNEPVRLFQEFLNTFGMPCESVESIRSANAIFTLGSQIRNENPLIKYAISNALKVNKASLIYAHPILDQDITKICRSVLPICMYGVEELILGALMLALGISSPCLEPILASSFEVPQVCDLEKPTEPKIFYKLFKDSELKLEIYDKMHSFLGKANQIALIIGKEIYTHPQAKNMALMLQEIAKHPKVKIILIPPTPNALGIASICQLDKQEGLESPSVGVRARADYTLDSDFNQAHRVDFILPSFNQLEGSTTNFEGRLLPLRPALKFEGYDLSDIAQHFGLLGESLIDYTHLLPQEKGYQPIAYDDLLNAYSNDKSNLRGYTLKIPQQESPTQAQPISPNTPLAFNAYCQYPQSQFGLGTLFSQNLQLKEGIYTSQAYLESLGIKEGENICLSCGDLKLEGPLFVDRALEQAVFVVSPSLDKAGIFKDGWFANLQVEGA</sequence>
<dbReference type="SUPFAM" id="SSF54862">
    <property type="entry name" value="4Fe-4S ferredoxins"/>
    <property type="match status" value="1"/>
</dbReference>
<dbReference type="GO" id="GO:0046872">
    <property type="term" value="F:metal ion binding"/>
    <property type="evidence" value="ECO:0007669"/>
    <property type="project" value="UniProtKB-KW"/>
</dbReference>
<protein>
    <submittedName>
        <fullName evidence="8">NADH-ubiquinone oxidoreductase chain G</fullName>
        <ecNumber evidence="8">1.6.5.3</ecNumber>
    </submittedName>
</protein>
<evidence type="ECO:0000256" key="3">
    <source>
        <dbReference type="ARBA" id="ARBA00023004"/>
    </source>
</evidence>
<dbReference type="RefSeq" id="WP_013891242.1">
    <property type="nucleotide sequence ID" value="NC_015674.1"/>
</dbReference>
<keyword evidence="4" id="KW-0411">Iron-sulfur</keyword>
<dbReference type="SUPFAM" id="SSF53706">
    <property type="entry name" value="Formate dehydrogenase/DMSO reductase, domains 1-3"/>
    <property type="match status" value="1"/>
</dbReference>
<dbReference type="Gene3D" id="3.30.70.20">
    <property type="match status" value="1"/>
</dbReference>
<dbReference type="GO" id="GO:0016491">
    <property type="term" value="F:oxidoreductase activity"/>
    <property type="evidence" value="ECO:0007669"/>
    <property type="project" value="UniProtKB-KW"/>
</dbReference>
<dbReference type="PANTHER" id="PTHR24960">
    <property type="entry name" value="PHOTOSYSTEM I IRON-SULFUR CENTER-RELATED"/>
    <property type="match status" value="1"/>
</dbReference>
<dbReference type="SMART" id="SM00929">
    <property type="entry name" value="NADH-G_4Fe-4S_3"/>
    <property type="match status" value="1"/>
</dbReference>
<evidence type="ECO:0000313" key="9">
    <source>
        <dbReference type="Proteomes" id="UP000008387"/>
    </source>
</evidence>
<dbReference type="PROSITE" id="PS00198">
    <property type="entry name" value="4FE4S_FER_1"/>
    <property type="match status" value="1"/>
</dbReference>
<dbReference type="CDD" id="cd00207">
    <property type="entry name" value="fer2"/>
    <property type="match status" value="1"/>
</dbReference>
<proteinExistence type="predicted"/>
<dbReference type="Pfam" id="PF13510">
    <property type="entry name" value="Fer2_4"/>
    <property type="match status" value="1"/>
</dbReference>
<keyword evidence="1" id="KW-0004">4Fe-4S</keyword>
<feature type="domain" description="4Fe-4S His(Cys)3-ligated-type" evidence="7">
    <location>
        <begin position="76"/>
        <end position="115"/>
    </location>
</feature>
<dbReference type="InterPro" id="IPR001041">
    <property type="entry name" value="2Fe-2S_ferredoxin-type"/>
</dbReference>
<dbReference type="PROSITE" id="PS51379">
    <property type="entry name" value="4FE4S_FER_2"/>
    <property type="match status" value="2"/>
</dbReference>
<evidence type="ECO:0000256" key="4">
    <source>
        <dbReference type="ARBA" id="ARBA00023014"/>
    </source>
</evidence>
<dbReference type="GO" id="GO:0051539">
    <property type="term" value="F:4 iron, 4 sulfur cluster binding"/>
    <property type="evidence" value="ECO:0007669"/>
    <property type="project" value="UniProtKB-KW"/>
</dbReference>
<dbReference type="HOGENOM" id="CLU_021910_0_0_7"/>
<evidence type="ECO:0000256" key="2">
    <source>
        <dbReference type="ARBA" id="ARBA00022723"/>
    </source>
</evidence>
<keyword evidence="8" id="KW-0560">Oxidoreductase</keyword>
<gene>
    <name evidence="8" type="ordered locus">HBZC1_18850</name>
</gene>
<dbReference type="InterPro" id="IPR017896">
    <property type="entry name" value="4Fe4S_Fe-S-bd"/>
</dbReference>
<dbReference type="NCBIfam" id="NF006305">
    <property type="entry name" value="PRK08493.1"/>
    <property type="match status" value="1"/>
</dbReference>
<reference evidence="8 9" key="1">
    <citation type="journal article" date="2011" name="J. Bacteriol.">
        <title>Genome sequence of Helicobacter bizzozeronii strain CIII-1, an isolate from human gastric mucosa.</title>
        <authorList>
            <person name="Schott T."/>
            <person name="Rossi M."/>
            <person name="Hanninen M.L."/>
        </authorList>
    </citation>
    <scope>NUCLEOTIDE SEQUENCE [LARGE SCALE GENOMIC DNA]</scope>
    <source>
        <strain evidence="8 9">CIII-1</strain>
    </source>
</reference>
<dbReference type="EMBL" id="FR871757">
    <property type="protein sequence ID" value="CCB80871.1"/>
    <property type="molecule type" value="Genomic_DNA"/>
</dbReference>
<dbReference type="eggNOG" id="COG1034">
    <property type="taxonomic scope" value="Bacteria"/>
</dbReference>
<keyword evidence="2" id="KW-0479">Metal-binding</keyword>
<evidence type="ECO:0000259" key="7">
    <source>
        <dbReference type="PROSITE" id="PS51839"/>
    </source>
</evidence>
<dbReference type="Proteomes" id="UP000008387">
    <property type="component" value="Chromosome"/>
</dbReference>
<feature type="domain" description="4Fe-4S ferredoxin-type" evidence="6">
    <location>
        <begin position="134"/>
        <end position="163"/>
    </location>
</feature>
<keyword evidence="9" id="KW-1185">Reference proteome</keyword>
<evidence type="ECO:0000259" key="6">
    <source>
        <dbReference type="PROSITE" id="PS51379"/>
    </source>
</evidence>
<dbReference type="InterPro" id="IPR017900">
    <property type="entry name" value="4Fe4S_Fe_S_CS"/>
</dbReference>
<keyword evidence="8" id="KW-0830">Ubiquinone</keyword>
<feature type="domain" description="2Fe-2S ferredoxin-type" evidence="5">
    <location>
        <begin position="2"/>
        <end position="76"/>
    </location>
</feature>
<evidence type="ECO:0000256" key="1">
    <source>
        <dbReference type="ARBA" id="ARBA00022485"/>
    </source>
</evidence>
<dbReference type="PROSITE" id="PS51839">
    <property type="entry name" value="4FE4S_HC3"/>
    <property type="match status" value="1"/>
</dbReference>
<evidence type="ECO:0000313" key="8">
    <source>
        <dbReference type="EMBL" id="CCB80871.1"/>
    </source>
</evidence>
<evidence type="ECO:0000259" key="5">
    <source>
        <dbReference type="PROSITE" id="PS51085"/>
    </source>
</evidence>
<dbReference type="Pfam" id="PF10588">
    <property type="entry name" value="NADH-G_4Fe-4S_3"/>
    <property type="match status" value="1"/>
</dbReference>
<dbReference type="InterPro" id="IPR019574">
    <property type="entry name" value="NADH_UbQ_OxRdtase_Gsu_4Fe4S-bd"/>
</dbReference>
<accession>F8KPX7</accession>
<keyword evidence="3" id="KW-0408">Iron</keyword>
<dbReference type="SUPFAM" id="SSF54292">
    <property type="entry name" value="2Fe-2S ferredoxin-like"/>
    <property type="match status" value="1"/>
</dbReference>
<dbReference type="AlphaFoldDB" id="F8KPX7"/>